<dbReference type="AlphaFoldDB" id="A0A1X0QC57"/>
<keyword evidence="1" id="KW-0732">Signal</keyword>
<dbReference type="VEuPathDB" id="MicrosporidiaDB:HERIO_795"/>
<proteinExistence type="predicted"/>
<dbReference type="EMBL" id="LVKB01000027">
    <property type="protein sequence ID" value="ORD97338.1"/>
    <property type="molecule type" value="Genomic_DNA"/>
</dbReference>
<dbReference type="VEuPathDB" id="MicrosporidiaDB:A0H76_677"/>
<reference evidence="2 3" key="1">
    <citation type="journal article" date="2017" name="Environ. Microbiol.">
        <title>Decay of the glycolytic pathway and adaptation to intranuclear parasitism within Enterocytozoonidae microsporidia.</title>
        <authorList>
            <person name="Wiredu Boakye D."/>
            <person name="Jaroenlak P."/>
            <person name="Prachumwat A."/>
            <person name="Williams T.A."/>
            <person name="Bateman K.S."/>
            <person name="Itsathitphaisarn O."/>
            <person name="Sritunyalucksana K."/>
            <person name="Paszkiewicz K.H."/>
            <person name="Moore K.A."/>
            <person name="Stentiford G.D."/>
            <person name="Williams B.A."/>
        </authorList>
    </citation>
    <scope>NUCLEOTIDE SEQUENCE [LARGE SCALE GENOMIC DNA]</scope>
    <source>
        <strain evidence="2 3">GB1</strain>
    </source>
</reference>
<protein>
    <submittedName>
        <fullName evidence="2">Uncharacterized protein</fullName>
    </submittedName>
</protein>
<sequence>MILMNILFVLNSCFCCYIVKNDYFENEYILEEDEEITEAIKNCENIKIFMIKNVPLILKLVESKYLKKKEKEAEQQNSCENLNDENTKEVNEDKTIKIIENTEETNLILSQLTKNFFNFKINFLERNISFDEVLTIEECIYNFIKYLNNVASNAFDRYKILIIKKALKDKIFELDNSKCLVNLGFSCINQIFDSILENHDDFKTSKNFSLLEFYIDFSTFYNFFKNIIEYYSYLRPYLKFMIEARKKMLHSYSLKAPNFKPSFNCDDECLPRIEHPYKETILNLYKKSNSIISEINESENIKDFFNELSKYFVKLIILLEKYNDTYNNEIFRFSIKHWIFDDNYNDCNEVRKNIVLTYLKLTDFIFKRSNIFNLYFNHIGTTYDKSFPVNEILSSCFRNQKVFFSGYNSEYIHRFLSENFKFKHNSYKYFNINCQFNHLIFLQYETLSYALINPSLTRYLPV</sequence>
<keyword evidence="3" id="KW-1185">Reference proteome</keyword>
<gene>
    <name evidence="2" type="ORF">HERIO_795</name>
</gene>
<evidence type="ECO:0000313" key="3">
    <source>
        <dbReference type="Proteomes" id="UP000192356"/>
    </source>
</evidence>
<comment type="caution">
    <text evidence="2">The sequence shown here is derived from an EMBL/GenBank/DDBJ whole genome shotgun (WGS) entry which is preliminary data.</text>
</comment>
<dbReference type="Proteomes" id="UP000192356">
    <property type="component" value="Unassembled WGS sequence"/>
</dbReference>
<evidence type="ECO:0000256" key="1">
    <source>
        <dbReference type="SAM" id="SignalP"/>
    </source>
</evidence>
<organism evidence="2 3">
    <name type="scientific">Hepatospora eriocheir</name>
    <dbReference type="NCBI Taxonomy" id="1081669"/>
    <lineage>
        <taxon>Eukaryota</taxon>
        <taxon>Fungi</taxon>
        <taxon>Fungi incertae sedis</taxon>
        <taxon>Microsporidia</taxon>
        <taxon>Hepatosporidae</taxon>
        <taxon>Hepatospora</taxon>
    </lineage>
</organism>
<evidence type="ECO:0000313" key="2">
    <source>
        <dbReference type="EMBL" id="ORD97338.1"/>
    </source>
</evidence>
<feature type="chain" id="PRO_5012597400" evidence="1">
    <location>
        <begin position="16"/>
        <end position="462"/>
    </location>
</feature>
<accession>A0A1X0QC57</accession>
<name>A0A1X0QC57_9MICR</name>
<feature type="signal peptide" evidence="1">
    <location>
        <begin position="1"/>
        <end position="15"/>
    </location>
</feature>